<name>G0EP34_BRAIP</name>
<evidence type="ECO:0000256" key="1">
    <source>
        <dbReference type="SAM" id="SignalP"/>
    </source>
</evidence>
<dbReference type="GeneID" id="44968637"/>
<evidence type="ECO:0000313" key="3">
    <source>
        <dbReference type="Proteomes" id="UP000008522"/>
    </source>
</evidence>
<organism evidence="2 3">
    <name type="scientific">Brachyspira intermedia (strain ATCC 51140 / PWS/A)</name>
    <name type="common">Serpulina intermedia</name>
    <dbReference type="NCBI Taxonomy" id="1045858"/>
    <lineage>
        <taxon>Bacteria</taxon>
        <taxon>Pseudomonadati</taxon>
        <taxon>Spirochaetota</taxon>
        <taxon>Spirochaetia</taxon>
        <taxon>Brachyspirales</taxon>
        <taxon>Brachyspiraceae</taxon>
        <taxon>Brachyspira</taxon>
    </lineage>
</organism>
<dbReference type="Gene3D" id="3.40.10.10">
    <property type="entry name" value="DNA Methylphosphotriester Repair Domain"/>
    <property type="match status" value="1"/>
</dbReference>
<feature type="chain" id="PRO_5003398361" evidence="1">
    <location>
        <begin position="22"/>
        <end position="69"/>
    </location>
</feature>
<reference evidence="2 3" key="1">
    <citation type="journal article" date="2011" name="BMC Genomics">
        <title>Complete genome sequence of Brachyspira intermedia reveals unique genomic features in Brachyspira species and phage-mediated horizontal gene transfer.</title>
        <authorList>
            <person name="Hafstrom T."/>
            <person name="Jansson D.S."/>
            <person name="Segerman B."/>
        </authorList>
    </citation>
    <scope>NUCLEOTIDE SEQUENCE [LARGE SCALE GENOMIC DNA]</scope>
    <source>
        <strain evidence="3">ATCC 51140 / PWS/A</strain>
    </source>
</reference>
<dbReference type="Proteomes" id="UP000008522">
    <property type="component" value="Chromosome"/>
</dbReference>
<gene>
    <name evidence="2" type="ordered locus">Bint_0072</name>
</gene>
<dbReference type="KEGG" id="bip:Bint_0072"/>
<proteinExistence type="predicted"/>
<dbReference type="HOGENOM" id="CLU_203031_0_0_12"/>
<feature type="signal peptide" evidence="1">
    <location>
        <begin position="1"/>
        <end position="21"/>
    </location>
</feature>
<dbReference type="OrthoDB" id="9783680at2"/>
<protein>
    <submittedName>
        <fullName evidence="2">Hypothetical membrane-spanning protein</fullName>
    </submittedName>
</protein>
<keyword evidence="3" id="KW-1185">Reference proteome</keyword>
<accession>G0EP34</accession>
<dbReference type="SUPFAM" id="SSF57884">
    <property type="entry name" value="Ada DNA repair protein, N-terminal domain (N-Ada 10)"/>
    <property type="match status" value="1"/>
</dbReference>
<dbReference type="AlphaFoldDB" id="G0EP34"/>
<dbReference type="PATRIC" id="fig|1045858.4.peg.72"/>
<dbReference type="EMBL" id="CP002874">
    <property type="protein sequence ID" value="AEM20708.1"/>
    <property type="molecule type" value="Genomic_DNA"/>
</dbReference>
<evidence type="ECO:0000313" key="2">
    <source>
        <dbReference type="EMBL" id="AEM20708.1"/>
    </source>
</evidence>
<dbReference type="RefSeq" id="WP_014486561.1">
    <property type="nucleotide sequence ID" value="NC_017243.1"/>
</dbReference>
<keyword evidence="1" id="KW-0732">Signal</keyword>
<dbReference type="InterPro" id="IPR035451">
    <property type="entry name" value="Ada-like_dom_sf"/>
</dbReference>
<dbReference type="eggNOG" id="COG2333">
    <property type="taxonomic scope" value="Bacteria"/>
</dbReference>
<sequence>MKLIKILLISLIITSSIFAQANTVYISDKGKKYHRENCRTLRGNKYPISIQEAKERGYTACKVCKPPIN</sequence>